<evidence type="ECO:0000256" key="13">
    <source>
        <dbReference type="ARBA" id="ARBA00032866"/>
    </source>
</evidence>
<evidence type="ECO:0000256" key="1">
    <source>
        <dbReference type="ARBA" id="ARBA00001206"/>
    </source>
</evidence>
<accession>A0A1T4KZW4</accession>
<dbReference type="GO" id="GO:0004594">
    <property type="term" value="F:pantothenate kinase activity"/>
    <property type="evidence" value="ECO:0007669"/>
    <property type="project" value="UniProtKB-UniRule"/>
</dbReference>
<protein>
    <recommendedName>
        <fullName evidence="6 14">Pantothenate kinase</fullName>
        <ecNumber evidence="5 14">2.7.1.33</ecNumber>
    </recommendedName>
    <alternativeName>
        <fullName evidence="13 14">Pantothenic acid kinase</fullName>
    </alternativeName>
</protein>
<dbReference type="Pfam" id="PF00485">
    <property type="entry name" value="PRK"/>
    <property type="match status" value="1"/>
</dbReference>
<dbReference type="STRING" id="1121925.SAMN02746011_00905"/>
<evidence type="ECO:0000313" key="17">
    <source>
        <dbReference type="EMBL" id="SJZ47837.1"/>
    </source>
</evidence>
<dbReference type="SUPFAM" id="SSF52540">
    <property type="entry name" value="P-loop containing nucleoside triphosphate hydrolases"/>
    <property type="match status" value="1"/>
</dbReference>
<reference evidence="18" key="1">
    <citation type="submission" date="2017-02" db="EMBL/GenBank/DDBJ databases">
        <authorList>
            <person name="Varghese N."/>
            <person name="Submissions S."/>
        </authorList>
    </citation>
    <scope>NUCLEOTIDE SEQUENCE [LARGE SCALE GENOMIC DNA]</scope>
    <source>
        <strain evidence="18">DSM 15739</strain>
    </source>
</reference>
<keyword evidence="8 14" id="KW-0808">Transferase</keyword>
<evidence type="ECO:0000256" key="14">
    <source>
        <dbReference type="HAMAP-Rule" id="MF_00215"/>
    </source>
</evidence>
<keyword evidence="12 14" id="KW-0173">Coenzyme A biosynthesis</keyword>
<evidence type="ECO:0000256" key="2">
    <source>
        <dbReference type="ARBA" id="ARBA00004496"/>
    </source>
</evidence>
<dbReference type="OrthoDB" id="1550976at2"/>
<dbReference type="GO" id="GO:0015937">
    <property type="term" value="P:coenzyme A biosynthetic process"/>
    <property type="evidence" value="ECO:0007669"/>
    <property type="project" value="UniProtKB-UniRule"/>
</dbReference>
<evidence type="ECO:0000256" key="11">
    <source>
        <dbReference type="ARBA" id="ARBA00022840"/>
    </source>
</evidence>
<evidence type="ECO:0000256" key="5">
    <source>
        <dbReference type="ARBA" id="ARBA00012102"/>
    </source>
</evidence>
<evidence type="ECO:0000256" key="3">
    <source>
        <dbReference type="ARBA" id="ARBA00005225"/>
    </source>
</evidence>
<dbReference type="InterPro" id="IPR004566">
    <property type="entry name" value="PanK"/>
</dbReference>
<feature type="domain" description="Phosphoribulokinase/uridine kinase" evidence="16">
    <location>
        <begin position="88"/>
        <end position="236"/>
    </location>
</feature>
<dbReference type="GO" id="GO:0005737">
    <property type="term" value="C:cytoplasm"/>
    <property type="evidence" value="ECO:0007669"/>
    <property type="project" value="UniProtKB-SubCell"/>
</dbReference>
<dbReference type="InterPro" id="IPR027417">
    <property type="entry name" value="P-loop_NTPase"/>
</dbReference>
<dbReference type="UniPathway" id="UPA00241">
    <property type="reaction ID" value="UER00352"/>
</dbReference>
<dbReference type="PANTHER" id="PTHR10285">
    <property type="entry name" value="URIDINE KINASE"/>
    <property type="match status" value="1"/>
</dbReference>
<evidence type="ECO:0000256" key="12">
    <source>
        <dbReference type="ARBA" id="ARBA00022993"/>
    </source>
</evidence>
<evidence type="ECO:0000256" key="4">
    <source>
        <dbReference type="ARBA" id="ARBA00006087"/>
    </source>
</evidence>
<evidence type="ECO:0000259" key="16">
    <source>
        <dbReference type="Pfam" id="PF00485"/>
    </source>
</evidence>
<evidence type="ECO:0000256" key="7">
    <source>
        <dbReference type="ARBA" id="ARBA00022490"/>
    </source>
</evidence>
<comment type="subcellular location">
    <subcellularLocation>
        <location evidence="2 14 15">Cytoplasm</location>
    </subcellularLocation>
</comment>
<keyword evidence="11 14" id="KW-0067">ATP-binding</keyword>
<evidence type="ECO:0000256" key="10">
    <source>
        <dbReference type="ARBA" id="ARBA00022777"/>
    </source>
</evidence>
<evidence type="ECO:0000313" key="18">
    <source>
        <dbReference type="Proteomes" id="UP000189941"/>
    </source>
</evidence>
<evidence type="ECO:0000256" key="15">
    <source>
        <dbReference type="RuleBase" id="RU003530"/>
    </source>
</evidence>
<dbReference type="GO" id="GO:0005524">
    <property type="term" value="F:ATP binding"/>
    <property type="evidence" value="ECO:0007669"/>
    <property type="project" value="UniProtKB-UniRule"/>
</dbReference>
<dbReference type="Proteomes" id="UP000189941">
    <property type="component" value="Unassembled WGS sequence"/>
</dbReference>
<keyword evidence="7 14" id="KW-0963">Cytoplasm</keyword>
<dbReference type="InterPro" id="IPR006083">
    <property type="entry name" value="PRK/URK"/>
</dbReference>
<name>A0A1T4KZW4_9LACT</name>
<comment type="similarity">
    <text evidence="4 14 15">Belongs to the prokaryotic pantothenate kinase family.</text>
</comment>
<dbReference type="CDD" id="cd02025">
    <property type="entry name" value="PanK"/>
    <property type="match status" value="1"/>
</dbReference>
<dbReference type="HAMAP" id="MF_00215">
    <property type="entry name" value="Pantothen_kinase_1"/>
    <property type="match status" value="1"/>
</dbReference>
<dbReference type="Gene3D" id="3.40.50.300">
    <property type="entry name" value="P-loop containing nucleotide triphosphate hydrolases"/>
    <property type="match status" value="1"/>
</dbReference>
<comment type="catalytic activity">
    <reaction evidence="1 14 15">
        <text>(R)-pantothenate + ATP = (R)-4'-phosphopantothenate + ADP + H(+)</text>
        <dbReference type="Rhea" id="RHEA:16373"/>
        <dbReference type="ChEBI" id="CHEBI:10986"/>
        <dbReference type="ChEBI" id="CHEBI:15378"/>
        <dbReference type="ChEBI" id="CHEBI:29032"/>
        <dbReference type="ChEBI" id="CHEBI:30616"/>
        <dbReference type="ChEBI" id="CHEBI:456216"/>
        <dbReference type="EC" id="2.7.1.33"/>
    </reaction>
</comment>
<sequence length="310" mass="36810">MKSPLFQNFTRAEWQQLHQNGPSVYTIERLSDLVSLNDRLSQKDVKEVYGPLVDYIDMVYQNQVRLLKEKRAFLVSKEPVRKTLPPFIIGICGSVAVGKSTTARVLTQLLEQFYPDLTINYMTTDGFLYPNAELERRNLMSRKGFPESYNMQLLLDFIKQVKVSDEPVQYPVYSHYIYDIVKDEYELIQNPDILIIEGINVLQLPQNQEIYVSDFFDLSIYVDAKQELIRQWYIERFDMLMDLAQQEPDNYYHEMSKWPRNQAHEYARKVWREVNLVNLNEHILPTRDRADVVIHKTTNYYVDKIAVRKY</sequence>
<comment type="pathway">
    <text evidence="3 14 15">Cofactor biosynthesis; coenzyme A biosynthesis; CoA from (R)-pantothenate: step 1/5.</text>
</comment>
<keyword evidence="18" id="KW-1185">Reference proteome</keyword>
<proteinExistence type="inferred from homology"/>
<gene>
    <name evidence="14" type="primary">coaA</name>
    <name evidence="17" type="ORF">SAMN02746011_00905</name>
</gene>
<dbReference type="EMBL" id="FUWO01000006">
    <property type="protein sequence ID" value="SJZ47837.1"/>
    <property type="molecule type" value="Genomic_DNA"/>
</dbReference>
<feature type="binding site" evidence="14">
    <location>
        <begin position="93"/>
        <end position="100"/>
    </location>
    <ligand>
        <name>ATP</name>
        <dbReference type="ChEBI" id="CHEBI:30616"/>
    </ligand>
</feature>
<dbReference type="PIRSF" id="PIRSF000545">
    <property type="entry name" value="Pantothenate_kin"/>
    <property type="match status" value="1"/>
</dbReference>
<dbReference type="AlphaFoldDB" id="A0A1T4KZW4"/>
<evidence type="ECO:0000256" key="6">
    <source>
        <dbReference type="ARBA" id="ARBA00015080"/>
    </source>
</evidence>
<evidence type="ECO:0000256" key="8">
    <source>
        <dbReference type="ARBA" id="ARBA00022679"/>
    </source>
</evidence>
<dbReference type="EC" id="2.7.1.33" evidence="5 14"/>
<evidence type="ECO:0000256" key="9">
    <source>
        <dbReference type="ARBA" id="ARBA00022741"/>
    </source>
</evidence>
<dbReference type="NCBIfam" id="TIGR00554">
    <property type="entry name" value="panK_bact"/>
    <property type="match status" value="1"/>
</dbReference>
<organism evidence="17 18">
    <name type="scientific">Globicatella sulfidifaciens DSM 15739</name>
    <dbReference type="NCBI Taxonomy" id="1121925"/>
    <lineage>
        <taxon>Bacteria</taxon>
        <taxon>Bacillati</taxon>
        <taxon>Bacillota</taxon>
        <taxon>Bacilli</taxon>
        <taxon>Lactobacillales</taxon>
        <taxon>Aerococcaceae</taxon>
        <taxon>Globicatella</taxon>
    </lineage>
</organism>
<dbReference type="RefSeq" id="WP_078755693.1">
    <property type="nucleotide sequence ID" value="NZ_FUWO01000006.1"/>
</dbReference>
<keyword evidence="9 14" id="KW-0547">Nucleotide-binding</keyword>
<keyword evidence="10 14" id="KW-0418">Kinase</keyword>